<keyword evidence="7" id="KW-0573">Peptidoglycan synthesis</keyword>
<feature type="domain" description="Mur ligase N-terminal catalytic" evidence="12">
    <location>
        <begin position="18"/>
        <end position="73"/>
    </location>
</feature>
<dbReference type="InterPro" id="IPR036565">
    <property type="entry name" value="Mur-like_cat_sf"/>
</dbReference>
<keyword evidence="3" id="KW-0132">Cell division</keyword>
<dbReference type="EMBL" id="UINC01008203">
    <property type="protein sequence ID" value="SVA36968.1"/>
    <property type="molecule type" value="Genomic_DNA"/>
</dbReference>
<name>A0A381VB22_9ZZZZ</name>
<evidence type="ECO:0000259" key="13">
    <source>
        <dbReference type="Pfam" id="PF02875"/>
    </source>
</evidence>
<dbReference type="InterPro" id="IPR013221">
    <property type="entry name" value="Mur_ligase_cen"/>
</dbReference>
<dbReference type="NCBIfam" id="TIGR01143">
    <property type="entry name" value="murF"/>
    <property type="match status" value="1"/>
</dbReference>
<evidence type="ECO:0000256" key="11">
    <source>
        <dbReference type="SAM" id="MobiDB-lite"/>
    </source>
</evidence>
<evidence type="ECO:0000256" key="1">
    <source>
        <dbReference type="ARBA" id="ARBA00022490"/>
    </source>
</evidence>
<dbReference type="GO" id="GO:0047480">
    <property type="term" value="F:UDP-N-acetylmuramoyl-tripeptide-D-alanyl-D-alanine ligase activity"/>
    <property type="evidence" value="ECO:0007669"/>
    <property type="project" value="InterPro"/>
</dbReference>
<keyword evidence="6" id="KW-0133">Cell shape</keyword>
<dbReference type="InterPro" id="IPR051046">
    <property type="entry name" value="MurCDEF_CellWall_CoF430Synth"/>
</dbReference>
<evidence type="ECO:0000259" key="14">
    <source>
        <dbReference type="Pfam" id="PF08245"/>
    </source>
</evidence>
<reference evidence="15" key="1">
    <citation type="submission" date="2018-05" db="EMBL/GenBank/DDBJ databases">
        <authorList>
            <person name="Lanie J.A."/>
            <person name="Ng W.-L."/>
            <person name="Kazmierczak K.M."/>
            <person name="Andrzejewski T.M."/>
            <person name="Davidsen T.M."/>
            <person name="Wayne K.J."/>
            <person name="Tettelin H."/>
            <person name="Glass J.I."/>
            <person name="Rusch D."/>
            <person name="Podicherti R."/>
            <person name="Tsui H.-C.T."/>
            <person name="Winkler M.E."/>
        </authorList>
    </citation>
    <scope>NUCLEOTIDE SEQUENCE</scope>
</reference>
<evidence type="ECO:0000256" key="5">
    <source>
        <dbReference type="ARBA" id="ARBA00022840"/>
    </source>
</evidence>
<evidence type="ECO:0000256" key="8">
    <source>
        <dbReference type="ARBA" id="ARBA00023306"/>
    </source>
</evidence>
<dbReference type="AlphaFoldDB" id="A0A381VB22"/>
<keyword evidence="1" id="KW-0963">Cytoplasm</keyword>
<dbReference type="PANTHER" id="PTHR43024">
    <property type="entry name" value="UDP-N-ACETYLMURAMOYL-TRIPEPTIDE--D-ALANYL-D-ALANINE LIGASE"/>
    <property type="match status" value="1"/>
</dbReference>
<keyword evidence="2" id="KW-0436">Ligase</keyword>
<accession>A0A381VB22</accession>
<dbReference type="InterPro" id="IPR035911">
    <property type="entry name" value="MurE/MurF_N"/>
</dbReference>
<dbReference type="InterPro" id="IPR005863">
    <property type="entry name" value="UDP-N-AcMur_synth"/>
</dbReference>
<dbReference type="GO" id="GO:0008360">
    <property type="term" value="P:regulation of cell shape"/>
    <property type="evidence" value="ECO:0007669"/>
    <property type="project" value="UniProtKB-KW"/>
</dbReference>
<dbReference type="Pfam" id="PF08245">
    <property type="entry name" value="Mur_ligase_M"/>
    <property type="match status" value="1"/>
</dbReference>
<dbReference type="GO" id="GO:0071555">
    <property type="term" value="P:cell wall organization"/>
    <property type="evidence" value="ECO:0007669"/>
    <property type="project" value="UniProtKB-KW"/>
</dbReference>
<dbReference type="HAMAP" id="MF_02019">
    <property type="entry name" value="MurF"/>
    <property type="match status" value="1"/>
</dbReference>
<dbReference type="SUPFAM" id="SSF63418">
    <property type="entry name" value="MurE/MurF N-terminal domain"/>
    <property type="match status" value="1"/>
</dbReference>
<keyword evidence="4" id="KW-0547">Nucleotide-binding</keyword>
<dbReference type="InterPro" id="IPR036615">
    <property type="entry name" value="Mur_ligase_C_dom_sf"/>
</dbReference>
<evidence type="ECO:0000256" key="6">
    <source>
        <dbReference type="ARBA" id="ARBA00022960"/>
    </source>
</evidence>
<evidence type="ECO:0000259" key="12">
    <source>
        <dbReference type="Pfam" id="PF01225"/>
    </source>
</evidence>
<dbReference type="Pfam" id="PF02875">
    <property type="entry name" value="Mur_ligase_C"/>
    <property type="match status" value="1"/>
</dbReference>
<feature type="non-terminal residue" evidence="15">
    <location>
        <position position="1"/>
    </location>
</feature>
<feature type="region of interest" description="Disordered" evidence="11">
    <location>
        <begin position="1"/>
        <end position="20"/>
    </location>
</feature>
<dbReference type="Gene3D" id="3.40.1390.10">
    <property type="entry name" value="MurE/MurF, N-terminal domain"/>
    <property type="match status" value="1"/>
</dbReference>
<proteinExistence type="inferred from homology"/>
<dbReference type="Gene3D" id="3.90.190.20">
    <property type="entry name" value="Mur ligase, C-terminal domain"/>
    <property type="match status" value="1"/>
</dbReference>
<feature type="domain" description="Mur ligase C-terminal" evidence="13">
    <location>
        <begin position="327"/>
        <end position="441"/>
    </location>
</feature>
<dbReference type="GO" id="GO:0005524">
    <property type="term" value="F:ATP binding"/>
    <property type="evidence" value="ECO:0007669"/>
    <property type="project" value="UniProtKB-KW"/>
</dbReference>
<protein>
    <recommendedName>
        <fullName evidence="10">UDP-MurNAc-pentapeptide synthetase</fullName>
    </recommendedName>
</protein>
<dbReference type="PANTHER" id="PTHR43024:SF1">
    <property type="entry name" value="UDP-N-ACETYLMURAMOYL-TRIPEPTIDE--D-ALANYL-D-ALANINE LIGASE"/>
    <property type="match status" value="1"/>
</dbReference>
<evidence type="ECO:0000256" key="7">
    <source>
        <dbReference type="ARBA" id="ARBA00022984"/>
    </source>
</evidence>
<gene>
    <name evidence="15" type="ORF">METZ01_LOCUS89822</name>
</gene>
<dbReference type="SUPFAM" id="SSF53244">
    <property type="entry name" value="MurD-like peptide ligases, peptide-binding domain"/>
    <property type="match status" value="1"/>
</dbReference>
<keyword evidence="9" id="KW-0961">Cell wall biogenesis/degradation</keyword>
<evidence type="ECO:0000313" key="15">
    <source>
        <dbReference type="EMBL" id="SVA36968.1"/>
    </source>
</evidence>
<feature type="domain" description="Mur ligase central" evidence="14">
    <location>
        <begin position="102"/>
        <end position="292"/>
    </location>
</feature>
<evidence type="ECO:0000256" key="3">
    <source>
        <dbReference type="ARBA" id="ARBA00022618"/>
    </source>
</evidence>
<organism evidence="15">
    <name type="scientific">marine metagenome</name>
    <dbReference type="NCBI Taxonomy" id="408172"/>
    <lineage>
        <taxon>unclassified sequences</taxon>
        <taxon>metagenomes</taxon>
        <taxon>ecological metagenomes</taxon>
    </lineage>
</organism>
<keyword evidence="5" id="KW-0067">ATP-binding</keyword>
<dbReference type="Pfam" id="PF01225">
    <property type="entry name" value="Mur_ligase"/>
    <property type="match status" value="1"/>
</dbReference>
<dbReference type="NCBIfam" id="NF010693">
    <property type="entry name" value="PRK14093.1"/>
    <property type="match status" value="1"/>
</dbReference>
<dbReference type="Gene3D" id="3.40.1190.10">
    <property type="entry name" value="Mur-like, catalytic domain"/>
    <property type="match status" value="1"/>
</dbReference>
<sequence length="469" mass="48421">VAEAAAATNGHGQGNWQVSGVSTDSRTVQQGDLFVAIQGPKFNGHRFAADALERGAAAVMVHEQPNDLAPDAPVLMVANTMAGLEALGVAARARTAAKIAAVTGSVGKTGTKEALLRVLASVAPTHASQGNLNNHWGVPLSLSRMPADSVYGVFELGMNHAGEITPLSQMVRPHVAIITNVELVHLEFFASLCKIADAKAEIFAGLQPGGVAILNRDNTYFTHLETAAKAAGAGRIISFGVHEAAEVRLIELAQHPTCNCIFADIDGQAVTYKIGAPGRHWAINSLAVLAAVRALSADLGLAALAMAAVSPTGGRGERHRVDYGDGSLLIIDESYNASPVAVAAAIETLGAVEVDRLGRRIAVLGDMLEMGPASPDLHADLAPALVSAGADLVFACGPWMANLFEALPGHMRGRYESTSADLLPRVIAAVQAGDTVLVKGSLGIAMAPIVRALLELGPDSNTNASAVRG</sequence>
<dbReference type="GO" id="GO:0051301">
    <property type="term" value="P:cell division"/>
    <property type="evidence" value="ECO:0007669"/>
    <property type="project" value="UniProtKB-KW"/>
</dbReference>
<keyword evidence="8" id="KW-0131">Cell cycle</keyword>
<evidence type="ECO:0000256" key="10">
    <source>
        <dbReference type="ARBA" id="ARBA00031461"/>
    </source>
</evidence>
<dbReference type="InterPro" id="IPR004101">
    <property type="entry name" value="Mur_ligase_C"/>
</dbReference>
<dbReference type="SUPFAM" id="SSF53623">
    <property type="entry name" value="MurD-like peptide ligases, catalytic domain"/>
    <property type="match status" value="1"/>
</dbReference>
<dbReference type="InterPro" id="IPR000713">
    <property type="entry name" value="Mur_ligase_N"/>
</dbReference>
<evidence type="ECO:0000256" key="9">
    <source>
        <dbReference type="ARBA" id="ARBA00023316"/>
    </source>
</evidence>
<evidence type="ECO:0000256" key="2">
    <source>
        <dbReference type="ARBA" id="ARBA00022598"/>
    </source>
</evidence>
<dbReference type="GO" id="GO:0009252">
    <property type="term" value="P:peptidoglycan biosynthetic process"/>
    <property type="evidence" value="ECO:0007669"/>
    <property type="project" value="UniProtKB-KW"/>
</dbReference>
<evidence type="ECO:0000256" key="4">
    <source>
        <dbReference type="ARBA" id="ARBA00022741"/>
    </source>
</evidence>